<keyword evidence="2" id="KW-0973">c-di-GMP</keyword>
<feature type="domain" description="PAS" evidence="3">
    <location>
        <begin position="191"/>
        <end position="249"/>
    </location>
</feature>
<dbReference type="SMART" id="SM00086">
    <property type="entry name" value="PAC"/>
    <property type="match status" value="2"/>
</dbReference>
<dbReference type="Gene3D" id="3.30.70.270">
    <property type="match status" value="1"/>
</dbReference>
<feature type="domain" description="PAC" evidence="4">
    <location>
        <begin position="373"/>
        <end position="427"/>
    </location>
</feature>
<dbReference type="PROSITE" id="PS50883">
    <property type="entry name" value="EAL"/>
    <property type="match status" value="1"/>
</dbReference>
<dbReference type="SMART" id="SM00052">
    <property type="entry name" value="EAL"/>
    <property type="match status" value="1"/>
</dbReference>
<dbReference type="CDD" id="cd00130">
    <property type="entry name" value="PAS"/>
    <property type="match status" value="2"/>
</dbReference>
<name>A0A4R6ZGI0_9GAMM</name>
<dbReference type="InterPro" id="IPR000014">
    <property type="entry name" value="PAS"/>
</dbReference>
<dbReference type="InterPro" id="IPR001633">
    <property type="entry name" value="EAL_dom"/>
</dbReference>
<dbReference type="Gene3D" id="3.30.450.20">
    <property type="entry name" value="PAS domain"/>
    <property type="match status" value="2"/>
</dbReference>
<comment type="caution">
    <text evidence="7">The sequence shown here is derived from an EMBL/GenBank/DDBJ whole genome shotgun (WGS) entry which is preliminary data.</text>
</comment>
<dbReference type="InterPro" id="IPR052155">
    <property type="entry name" value="Biofilm_reg_signaling"/>
</dbReference>
<feature type="domain" description="EAL" evidence="5">
    <location>
        <begin position="601"/>
        <end position="855"/>
    </location>
</feature>
<dbReference type="PROSITE" id="PS50112">
    <property type="entry name" value="PAS"/>
    <property type="match status" value="2"/>
</dbReference>
<dbReference type="Pfam" id="PF13426">
    <property type="entry name" value="PAS_9"/>
    <property type="match status" value="1"/>
</dbReference>
<evidence type="ECO:0000259" key="4">
    <source>
        <dbReference type="PROSITE" id="PS50113"/>
    </source>
</evidence>
<evidence type="ECO:0000256" key="2">
    <source>
        <dbReference type="ARBA" id="ARBA00022636"/>
    </source>
</evidence>
<dbReference type="Pfam" id="PF08448">
    <property type="entry name" value="PAS_4"/>
    <property type="match status" value="1"/>
</dbReference>
<dbReference type="InterPro" id="IPR012226">
    <property type="entry name" value="Diguanyl_cyclase/Pdiesterase"/>
</dbReference>
<organism evidence="7 8">
    <name type="scientific">Halomonas ventosae</name>
    <dbReference type="NCBI Taxonomy" id="229007"/>
    <lineage>
        <taxon>Bacteria</taxon>
        <taxon>Pseudomonadati</taxon>
        <taxon>Pseudomonadota</taxon>
        <taxon>Gammaproteobacteria</taxon>
        <taxon>Oceanospirillales</taxon>
        <taxon>Halomonadaceae</taxon>
        <taxon>Halomonas</taxon>
    </lineage>
</organism>
<dbReference type="Pfam" id="PF00563">
    <property type="entry name" value="EAL"/>
    <property type="match status" value="1"/>
</dbReference>
<dbReference type="NCBIfam" id="TIGR00229">
    <property type="entry name" value="sensory_box"/>
    <property type="match status" value="2"/>
</dbReference>
<dbReference type="Pfam" id="PF00990">
    <property type="entry name" value="GGDEF"/>
    <property type="match status" value="1"/>
</dbReference>
<dbReference type="SUPFAM" id="SSF55781">
    <property type="entry name" value="GAF domain-like"/>
    <property type="match status" value="1"/>
</dbReference>
<dbReference type="InterPro" id="IPR029016">
    <property type="entry name" value="GAF-like_dom_sf"/>
</dbReference>
<dbReference type="InterPro" id="IPR035965">
    <property type="entry name" value="PAS-like_dom_sf"/>
</dbReference>
<dbReference type="EC" id="3.1.4.52" evidence="1"/>
<dbReference type="AlphaFoldDB" id="A0A4R6ZGI0"/>
<dbReference type="SUPFAM" id="SSF141868">
    <property type="entry name" value="EAL domain-like"/>
    <property type="match status" value="1"/>
</dbReference>
<dbReference type="FunFam" id="3.20.20.450:FF:000001">
    <property type="entry name" value="Cyclic di-GMP phosphodiesterase yahA"/>
    <property type="match status" value="1"/>
</dbReference>
<dbReference type="InterPro" id="IPR029787">
    <property type="entry name" value="Nucleotide_cyclase"/>
</dbReference>
<accession>A0A4R6ZGI0</accession>
<dbReference type="CDD" id="cd01949">
    <property type="entry name" value="GGDEF"/>
    <property type="match status" value="1"/>
</dbReference>
<evidence type="ECO:0000259" key="5">
    <source>
        <dbReference type="PROSITE" id="PS50883"/>
    </source>
</evidence>
<dbReference type="PANTHER" id="PTHR44757">
    <property type="entry name" value="DIGUANYLATE CYCLASE DGCP"/>
    <property type="match status" value="1"/>
</dbReference>
<dbReference type="SMART" id="SM00267">
    <property type="entry name" value="GGDEF"/>
    <property type="match status" value="1"/>
</dbReference>
<dbReference type="InterPro" id="IPR003018">
    <property type="entry name" value="GAF"/>
</dbReference>
<evidence type="ECO:0000256" key="1">
    <source>
        <dbReference type="ARBA" id="ARBA00012282"/>
    </source>
</evidence>
<sequence length="859" mass="96711">MCVTDDLTLLEAQQDIHELIAQQAPLETTLDAIAHWIGIQLPGAIVAFMRFDSARCTLSLSPSQRFSRAYYERLQDVPIGEGVASFGEAAYRRRQVITEDIQTDRRWEAFRSAARAEGLRACWSSPVLTSQGELLGTFGTYYREPTAPSEMSRRRLHQAAALIALAVIRDRDSRHHRTLAEWHRSLFVNHPDGVYEFDLEGRFQRGNAALEKITGYAEKELLGRHFNEFIDPNYRDLTQAAFDAARHGASRHYETVGTHADGHSYHIEITNFPVTVEDEIVGVYGICRDITARKRQESALRLLQRGIEASPNGVLMADASRSDMPLVYANEACSRLTGYDLDEVLGRNCRFLQGEKTDPAAIATIRQAIQTKTSAQVTLLNYRKDGTPFWNRLAISPVMDETGRCTHFIGIQEDITRERRQEAKIAYQATHDLLTGLPNRTALDDRLEQDYRWSQQNRRLLTVMHLDLDGFKTINDGLGYRVGNQLLATIVMRLRQLLGPFDTLARLTGDEFAFLMPDLTNRDEAAAAAERVLAAFEHSFEVDGQALHISTSIGITCSDDAVQHPLELLQNAGLAVELAKRQGRNTWQWYQGQGKQHTSEHVLLRHDLQTALRDNQFELYYQPIVDGVSGHIRSLEALVRWHHPTQGMVSPGVFIPIAEQTGQIIPLGRWVLQQACQHLANIRAKGERVFPVAVNISSLQFRRDGFLEEVQAILDETGLPPELLELEMTESILLGGAEQAIEMIDTLRGMSITVAIDDFGTGFSSLSYLRDLPIHKIKLDRAFIRDVLTSRSNAAIVQGIITMAHHMDLVVVAEGIEERAQQEDLVQRQCDLLQGYLFAKPMPWDALMKLPDRLPAIEA</sequence>
<reference evidence="7 8" key="1">
    <citation type="submission" date="2019-03" db="EMBL/GenBank/DDBJ databases">
        <title>Genomic Encyclopedia of Type Strains, Phase III (KMG-III): the genomes of soil and plant-associated and newly described type strains.</title>
        <authorList>
            <person name="Whitman W."/>
        </authorList>
    </citation>
    <scope>NUCLEOTIDE SEQUENCE [LARGE SCALE GENOMIC DNA]</scope>
    <source>
        <strain evidence="7 8">CECT 5797</strain>
    </source>
</reference>
<feature type="domain" description="GGDEF" evidence="6">
    <location>
        <begin position="459"/>
        <end position="592"/>
    </location>
</feature>
<feature type="domain" description="PAC" evidence="4">
    <location>
        <begin position="251"/>
        <end position="302"/>
    </location>
</feature>
<evidence type="ECO:0000313" key="8">
    <source>
        <dbReference type="Proteomes" id="UP000295212"/>
    </source>
</evidence>
<dbReference type="PROSITE" id="PS50887">
    <property type="entry name" value="GGDEF"/>
    <property type="match status" value="1"/>
</dbReference>
<dbReference type="GO" id="GO:0071111">
    <property type="term" value="F:cyclic-guanylate-specific phosphodiesterase activity"/>
    <property type="evidence" value="ECO:0007669"/>
    <property type="project" value="UniProtKB-EC"/>
</dbReference>
<dbReference type="SUPFAM" id="SSF55073">
    <property type="entry name" value="Nucleotide cyclase"/>
    <property type="match status" value="1"/>
</dbReference>
<dbReference type="NCBIfam" id="TIGR00254">
    <property type="entry name" value="GGDEF"/>
    <property type="match status" value="1"/>
</dbReference>
<dbReference type="SMART" id="SM00091">
    <property type="entry name" value="PAS"/>
    <property type="match status" value="2"/>
</dbReference>
<dbReference type="InterPro" id="IPR000700">
    <property type="entry name" value="PAS-assoc_C"/>
</dbReference>
<dbReference type="CDD" id="cd01948">
    <property type="entry name" value="EAL"/>
    <property type="match status" value="1"/>
</dbReference>
<gene>
    <name evidence="7" type="ORF">DFP85_11882</name>
</gene>
<dbReference type="InterPro" id="IPR043128">
    <property type="entry name" value="Rev_trsase/Diguanyl_cyclase"/>
</dbReference>
<dbReference type="SUPFAM" id="SSF55785">
    <property type="entry name" value="PYP-like sensor domain (PAS domain)"/>
    <property type="match status" value="2"/>
</dbReference>
<evidence type="ECO:0000259" key="6">
    <source>
        <dbReference type="PROSITE" id="PS50887"/>
    </source>
</evidence>
<proteinExistence type="predicted"/>
<dbReference type="InterPro" id="IPR013656">
    <property type="entry name" value="PAS_4"/>
</dbReference>
<dbReference type="Gene3D" id="3.20.20.450">
    <property type="entry name" value="EAL domain"/>
    <property type="match status" value="1"/>
</dbReference>
<dbReference type="Pfam" id="PF13185">
    <property type="entry name" value="GAF_2"/>
    <property type="match status" value="1"/>
</dbReference>
<protein>
    <recommendedName>
        <fullName evidence="1">cyclic-guanylate-specific phosphodiesterase</fullName>
        <ecNumber evidence="1">3.1.4.52</ecNumber>
    </recommendedName>
</protein>
<dbReference type="InterPro" id="IPR000160">
    <property type="entry name" value="GGDEF_dom"/>
</dbReference>
<dbReference type="PANTHER" id="PTHR44757:SF2">
    <property type="entry name" value="BIOFILM ARCHITECTURE MAINTENANCE PROTEIN MBAA"/>
    <property type="match status" value="1"/>
</dbReference>
<evidence type="ECO:0000313" key="7">
    <source>
        <dbReference type="EMBL" id="TDR51300.1"/>
    </source>
</evidence>
<dbReference type="EMBL" id="SNZJ01000018">
    <property type="protein sequence ID" value="TDR51300.1"/>
    <property type="molecule type" value="Genomic_DNA"/>
</dbReference>
<evidence type="ECO:0000259" key="3">
    <source>
        <dbReference type="PROSITE" id="PS50112"/>
    </source>
</evidence>
<dbReference type="PIRSF" id="PIRSF005925">
    <property type="entry name" value="Dos"/>
    <property type="match status" value="1"/>
</dbReference>
<dbReference type="PROSITE" id="PS50113">
    <property type="entry name" value="PAC"/>
    <property type="match status" value="2"/>
</dbReference>
<dbReference type="InterPro" id="IPR001610">
    <property type="entry name" value="PAC"/>
</dbReference>
<dbReference type="OrthoDB" id="9804951at2"/>
<dbReference type="Proteomes" id="UP000295212">
    <property type="component" value="Unassembled WGS sequence"/>
</dbReference>
<dbReference type="Gene3D" id="3.30.450.40">
    <property type="match status" value="1"/>
</dbReference>
<feature type="domain" description="PAS" evidence="3">
    <location>
        <begin position="299"/>
        <end position="376"/>
    </location>
</feature>
<dbReference type="InterPro" id="IPR035919">
    <property type="entry name" value="EAL_sf"/>
</dbReference>